<name>A0ABU5MYK5_9BACT</name>
<gene>
    <name evidence="1" type="ORF">P9H32_11625</name>
</gene>
<dbReference type="EMBL" id="JARVCO010000010">
    <property type="protein sequence ID" value="MDZ8119273.1"/>
    <property type="molecule type" value="Genomic_DNA"/>
</dbReference>
<dbReference type="Proteomes" id="UP001290861">
    <property type="component" value="Unassembled WGS sequence"/>
</dbReference>
<protein>
    <submittedName>
        <fullName evidence="1">Uncharacterized protein</fullName>
    </submittedName>
</protein>
<organism evidence="1 2">
    <name type="scientific">Pontiella agarivorans</name>
    <dbReference type="NCBI Taxonomy" id="3038953"/>
    <lineage>
        <taxon>Bacteria</taxon>
        <taxon>Pseudomonadati</taxon>
        <taxon>Kiritimatiellota</taxon>
        <taxon>Kiritimatiellia</taxon>
        <taxon>Kiritimatiellales</taxon>
        <taxon>Pontiellaceae</taxon>
        <taxon>Pontiella</taxon>
    </lineage>
</organism>
<sequence>MKFTPLNKRIWIKGLTLECPFSNAPDDCPLNALRHLPAEQMNQTINNLSDDHVDNIVKIHQQCYSDRTRDFKRTSKAHRGKSRS</sequence>
<evidence type="ECO:0000313" key="1">
    <source>
        <dbReference type="EMBL" id="MDZ8119273.1"/>
    </source>
</evidence>
<keyword evidence="2" id="KW-1185">Reference proteome</keyword>
<proteinExistence type="predicted"/>
<reference evidence="1 2" key="1">
    <citation type="journal article" date="2024" name="Appl. Environ. Microbiol.">
        <title>Pontiella agarivorans sp. nov., a novel marine anaerobic bacterium capable of degrading macroalgal polysaccharides and fixing nitrogen.</title>
        <authorList>
            <person name="Liu N."/>
            <person name="Kivenson V."/>
            <person name="Peng X."/>
            <person name="Cui Z."/>
            <person name="Lankiewicz T.S."/>
            <person name="Gosselin K.M."/>
            <person name="English C.J."/>
            <person name="Blair E.M."/>
            <person name="O'Malley M.A."/>
            <person name="Valentine D.L."/>
        </authorList>
    </citation>
    <scope>NUCLEOTIDE SEQUENCE [LARGE SCALE GENOMIC DNA]</scope>
    <source>
        <strain evidence="1 2">NLcol2</strain>
    </source>
</reference>
<dbReference type="RefSeq" id="WP_322609057.1">
    <property type="nucleotide sequence ID" value="NZ_JARVCO010000010.1"/>
</dbReference>
<accession>A0ABU5MYK5</accession>
<comment type="caution">
    <text evidence="1">The sequence shown here is derived from an EMBL/GenBank/DDBJ whole genome shotgun (WGS) entry which is preliminary data.</text>
</comment>
<evidence type="ECO:0000313" key="2">
    <source>
        <dbReference type="Proteomes" id="UP001290861"/>
    </source>
</evidence>